<evidence type="ECO:0000256" key="1">
    <source>
        <dbReference type="SAM" id="SignalP"/>
    </source>
</evidence>
<proteinExistence type="predicted"/>
<sequence>MKLNSTLLIIACAFMSLAASAQTYENFNSRNGYPLNQVKTYLVGQCWIFKSADVNSGFTPGIEGDGGIVMGPATSPTQETGFFTPALDMWGNLNVKFSYKVSGPSNGARKWFKVYVTDVDNNIYGNYLDSVEITNADPNVTYEYDRTFYYPEIGSGIFKVFVNFQGINSTTSLGIDKFWVSVNKKYESGCNAAPVAEDDELPGTNTFTATGEVTNNDYDPDGEVLFAELVDDSPDGTVELFGDGSFKFTPKPGFNGSSTSFTYKVCDNGYAQLCSPTATVTITFPTGGSLPVSLIDFRGLYKTNGDVEVSWVTTFESNSDRFEVLRSSDGQKWQTVGTLAAQGNSNVKVNYVFNDKPGNATKKDLYYQLKQVDKDGRVFMSKILIVRVYNKAALKMVSVTPNPVKNDIVVNVQVNESSMIVMKVLTSTGTEVMRKTSKAGAGTNTFTLDNTSGLRPGLYLLEVIINSNERMIVKLLKE</sequence>
<feature type="chain" id="PRO_5020621692" evidence="1">
    <location>
        <begin position="22"/>
        <end position="478"/>
    </location>
</feature>
<dbReference type="EMBL" id="SGXA01000002">
    <property type="protein sequence ID" value="RZS71224.1"/>
    <property type="molecule type" value="Genomic_DNA"/>
</dbReference>
<organism evidence="2 3">
    <name type="scientific">Pseudobacter ginsenosidimutans</name>
    <dbReference type="NCBI Taxonomy" id="661488"/>
    <lineage>
        <taxon>Bacteria</taxon>
        <taxon>Pseudomonadati</taxon>
        <taxon>Bacteroidota</taxon>
        <taxon>Chitinophagia</taxon>
        <taxon>Chitinophagales</taxon>
        <taxon>Chitinophagaceae</taxon>
        <taxon>Pseudobacter</taxon>
    </lineage>
</organism>
<dbReference type="InterPro" id="IPR026444">
    <property type="entry name" value="Secre_tail"/>
</dbReference>
<dbReference type="OrthoDB" id="9805017at2"/>
<dbReference type="RefSeq" id="WP_130541753.1">
    <property type="nucleotide sequence ID" value="NZ_CP042431.1"/>
</dbReference>
<dbReference type="NCBIfam" id="TIGR04183">
    <property type="entry name" value="Por_Secre_tail"/>
    <property type="match status" value="1"/>
</dbReference>
<evidence type="ECO:0000313" key="2">
    <source>
        <dbReference type="EMBL" id="RZS71224.1"/>
    </source>
</evidence>
<keyword evidence="3" id="KW-1185">Reference proteome</keyword>
<gene>
    <name evidence="2" type="ORF">EV199_3126</name>
</gene>
<evidence type="ECO:0000313" key="3">
    <source>
        <dbReference type="Proteomes" id="UP000293874"/>
    </source>
</evidence>
<dbReference type="Pfam" id="PF17963">
    <property type="entry name" value="Big_9"/>
    <property type="match status" value="1"/>
</dbReference>
<reference evidence="2 3" key="1">
    <citation type="submission" date="2019-02" db="EMBL/GenBank/DDBJ databases">
        <title>Genomic Encyclopedia of Type Strains, Phase IV (KMG-IV): sequencing the most valuable type-strain genomes for metagenomic binning, comparative biology and taxonomic classification.</title>
        <authorList>
            <person name="Goeker M."/>
        </authorList>
    </citation>
    <scope>NUCLEOTIDE SEQUENCE [LARGE SCALE GENOMIC DNA]</scope>
    <source>
        <strain evidence="2 3">DSM 18116</strain>
    </source>
</reference>
<dbReference type="AlphaFoldDB" id="A0A4Q7MTF3"/>
<protein>
    <submittedName>
        <fullName evidence="2">Putative secreted protein (Por secretion system target)</fullName>
    </submittedName>
</protein>
<keyword evidence="1" id="KW-0732">Signal</keyword>
<dbReference type="Gene3D" id="2.60.40.2810">
    <property type="match status" value="1"/>
</dbReference>
<name>A0A4Q7MTF3_9BACT</name>
<feature type="signal peptide" evidence="1">
    <location>
        <begin position="1"/>
        <end position="21"/>
    </location>
</feature>
<accession>A0A4Q7MTF3</accession>
<dbReference type="Proteomes" id="UP000293874">
    <property type="component" value="Unassembled WGS sequence"/>
</dbReference>
<comment type="caution">
    <text evidence="2">The sequence shown here is derived from an EMBL/GenBank/DDBJ whole genome shotgun (WGS) entry which is preliminary data.</text>
</comment>